<dbReference type="Proteomes" id="UP000499080">
    <property type="component" value="Unassembled WGS sequence"/>
</dbReference>
<gene>
    <name evidence="1" type="ORF">AVEN_90162_1</name>
</gene>
<protein>
    <submittedName>
        <fullName evidence="1">Uncharacterized protein</fullName>
    </submittedName>
</protein>
<accession>A0A4Y2H893</accession>
<reference evidence="1 2" key="1">
    <citation type="journal article" date="2019" name="Sci. Rep.">
        <title>Orb-weaving spider Araneus ventricosus genome elucidates the spidroin gene catalogue.</title>
        <authorList>
            <person name="Kono N."/>
            <person name="Nakamura H."/>
            <person name="Ohtoshi R."/>
            <person name="Moran D.A.P."/>
            <person name="Shinohara A."/>
            <person name="Yoshida Y."/>
            <person name="Fujiwara M."/>
            <person name="Mori M."/>
            <person name="Tomita M."/>
            <person name="Arakawa K."/>
        </authorList>
    </citation>
    <scope>NUCLEOTIDE SEQUENCE [LARGE SCALE GENOMIC DNA]</scope>
</reference>
<dbReference type="EMBL" id="BGPR01001747">
    <property type="protein sequence ID" value="GBM60958.1"/>
    <property type="molecule type" value="Genomic_DNA"/>
</dbReference>
<organism evidence="1 2">
    <name type="scientific">Araneus ventricosus</name>
    <name type="common">Orbweaver spider</name>
    <name type="synonym">Epeira ventricosa</name>
    <dbReference type="NCBI Taxonomy" id="182803"/>
    <lineage>
        <taxon>Eukaryota</taxon>
        <taxon>Metazoa</taxon>
        <taxon>Ecdysozoa</taxon>
        <taxon>Arthropoda</taxon>
        <taxon>Chelicerata</taxon>
        <taxon>Arachnida</taxon>
        <taxon>Araneae</taxon>
        <taxon>Araneomorphae</taxon>
        <taxon>Entelegynae</taxon>
        <taxon>Araneoidea</taxon>
        <taxon>Araneidae</taxon>
        <taxon>Araneus</taxon>
    </lineage>
</organism>
<comment type="caution">
    <text evidence="1">The sequence shown here is derived from an EMBL/GenBank/DDBJ whole genome shotgun (WGS) entry which is preliminary data.</text>
</comment>
<evidence type="ECO:0000313" key="1">
    <source>
        <dbReference type="EMBL" id="GBM60958.1"/>
    </source>
</evidence>
<keyword evidence="2" id="KW-1185">Reference proteome</keyword>
<proteinExistence type="predicted"/>
<evidence type="ECO:0000313" key="2">
    <source>
        <dbReference type="Proteomes" id="UP000499080"/>
    </source>
</evidence>
<sequence>MRDNEACPSLQLAEFSFTGQLRHAENLNNPAAVAINRALWPSHLWLYYEQLMPRHLRQRYDPSSVEGNSTPAITIARREARLCLLIRQVLIPIFLVPP</sequence>
<name>A0A4Y2H893_ARAVE</name>
<dbReference type="AlphaFoldDB" id="A0A4Y2H893"/>